<keyword evidence="3 7" id="KW-0145">Chemotaxis</keyword>
<keyword evidence="4" id="KW-0489">Methyltransferase</keyword>
<dbReference type="GO" id="GO:0008984">
    <property type="term" value="F:protein-glutamate methylesterase activity"/>
    <property type="evidence" value="ECO:0007669"/>
    <property type="project" value="InterPro"/>
</dbReference>
<dbReference type="GO" id="GO:0000156">
    <property type="term" value="F:phosphorelay response regulator activity"/>
    <property type="evidence" value="ECO:0007669"/>
    <property type="project" value="InterPro"/>
</dbReference>
<evidence type="ECO:0000256" key="5">
    <source>
        <dbReference type="ARBA" id="ARBA00022679"/>
    </source>
</evidence>
<dbReference type="InterPro" id="IPR003661">
    <property type="entry name" value="HisK_dim/P_dom"/>
</dbReference>
<keyword evidence="8" id="KW-0597">Phosphoprotein</keyword>
<dbReference type="Gene3D" id="3.30.450.20">
    <property type="entry name" value="PAS domain"/>
    <property type="match status" value="2"/>
</dbReference>
<dbReference type="InterPro" id="IPR029063">
    <property type="entry name" value="SAM-dependent_MTases_sf"/>
</dbReference>
<dbReference type="InterPro" id="IPR050903">
    <property type="entry name" value="Bact_Chemotaxis_MeTrfase"/>
</dbReference>
<feature type="domain" description="CheB-type methylesterase" evidence="14">
    <location>
        <begin position="10"/>
        <end position="199"/>
    </location>
</feature>
<evidence type="ECO:0000256" key="1">
    <source>
        <dbReference type="ARBA" id="ARBA00000085"/>
    </source>
</evidence>
<evidence type="ECO:0000256" key="3">
    <source>
        <dbReference type="ARBA" id="ARBA00022500"/>
    </source>
</evidence>
<dbReference type="PROSITE" id="PS50122">
    <property type="entry name" value="CHEB"/>
    <property type="match status" value="1"/>
</dbReference>
<dbReference type="Pfam" id="PF13596">
    <property type="entry name" value="PAS_10"/>
    <property type="match status" value="1"/>
</dbReference>
<dbReference type="RefSeq" id="WP_160731457.1">
    <property type="nucleotide sequence ID" value="NZ_WTYP01000002.1"/>
</dbReference>
<dbReference type="SMART" id="SM00448">
    <property type="entry name" value="REC"/>
    <property type="match status" value="1"/>
</dbReference>
<dbReference type="PROSITE" id="PS50110">
    <property type="entry name" value="RESPONSE_REGULATORY"/>
    <property type="match status" value="1"/>
</dbReference>
<dbReference type="InterPro" id="IPR035965">
    <property type="entry name" value="PAS-like_dom_sf"/>
</dbReference>
<dbReference type="SMART" id="SM00388">
    <property type="entry name" value="HisKA"/>
    <property type="match status" value="1"/>
</dbReference>
<dbReference type="Gene3D" id="1.10.287.130">
    <property type="match status" value="1"/>
</dbReference>
<evidence type="ECO:0000259" key="15">
    <source>
        <dbReference type="PROSITE" id="PS50123"/>
    </source>
</evidence>
<dbReference type="InterPro" id="IPR011006">
    <property type="entry name" value="CheY-like_superfamily"/>
</dbReference>
<feature type="domain" description="PAS" evidence="12">
    <location>
        <begin position="850"/>
        <end position="901"/>
    </location>
</feature>
<dbReference type="Gene3D" id="3.40.50.2300">
    <property type="match status" value="1"/>
</dbReference>
<dbReference type="SUPFAM" id="SSF52172">
    <property type="entry name" value="CheY-like"/>
    <property type="match status" value="1"/>
</dbReference>
<dbReference type="Pfam" id="PF00989">
    <property type="entry name" value="PAS"/>
    <property type="match status" value="1"/>
</dbReference>
<dbReference type="PRINTS" id="PR00996">
    <property type="entry name" value="CHERMTFRASE"/>
</dbReference>
<dbReference type="Pfam" id="PF02518">
    <property type="entry name" value="HATPase_c"/>
    <property type="match status" value="1"/>
</dbReference>
<sequence>MTRDRKSKGKVASFPIVAIGASAGGLRALEALLDQLPADTGAAYVVIQHLDPDHQSLTAEILDRHTEMPVVQAAQDMMIEPDHVYVIPPNAYLTLDGHRCVLGKAVLQNGLRMPIDEFFRSLANQHAELGVAIIASGAGSDGSQGLRDVKGAGGIVLVQDPDTAQYDGMPRSAIATQLVDVVCPIEEIPAHLVRYLSHPYVEKDADEDGEKLSESDEASLRSILALLQSRIGCDFRNYKRGTITRRISRRMGLRHCETTSDYADYLREHPDEIKELYRDLLISVTAFFRDPEAFEALDKTVLSKLVEEKPEGEPIRIWVPGCATGEEAFSIAMLLTEHLEKAHKHNTVQIFASDLDETALSIARTGVYPESLVADVPADKLRRFFVKEDGLYRVSKQIREIITFAVQNIISDPPFSRLDLVSCRNLLIYLKSDMQRSVLGNFHFALRDGGYLFLGQSETVSQNETLFTPLDKRWRIYQRLPLAQQGVPRFSVGQLTRPSAIEVHKPSRPAEYSRFKELIQQQLLEKYSPAAVLVDARNSILYYVGPTGQYLEQPSGMPSQDLMTLAHFELRASLRSALKSARSDGDALVIEDAHVKRDGERSVVRISVRRLATAGKSDPLFLITFEDRAEKPVQVQASPSAPGSEAEALRDLEFELNATREELQSNIEELEAANEELQAANEEVMSVNEELQSTNEEMETSKEELQSMNEELTTVNSQLKEKVEELAAVNDDLSNFVASTGIATVFLDSGNRIGRFTPATKQLFNLIATDIGRPIADIRPKFSDEQLLSDVDRVTETLQPISREISTEDGQMYLRRIQPYRTGASGIGGVVITFVDITERIEQEKSLRQSEERFRSVVENAPDPMLIIDDDGKLTLANLEAEKLFGWSREELRSKNIADLVPGLSDAVGEGGFSGLTRAEGVRHFEEDCELIAETKTGRKTPVIVGLSIVSIDQHHLISAVIHDITDRKLVDIELHDAVERSINAAATKARFLATASHDLRQPLQAMAMRNAVLLKKIEDPEQVKLLEEQQRSTLEMRSMLHSLLHVSRLDSGVIEVKLESIDLNTVFAEVSSDFGTIAARKGLSLEASGNGLAVKTDRALLGQLLRNLVDNAVRYTISGFVRLSAEVVEDGVKITVEDSGPGISQDQLVEIFEEFFRVDMEQTERDGTLGLGLGLSIVKRIATLLGTQVQVASQPGKGAAFSLVLPRATSLPLVPAPAGIAVEPQAGVVLHIDDDKGVRKSTKMLLSSEKTFTVLSAKSPERAYQLAGKTVPDVIVADYHLGKDASATGDRIIAEIRKMSGRNIPAILMTGDTSDSVEDLRSQDFDIMIKPVDGRELIAAIHKLLARSKAE</sequence>
<feature type="active site" evidence="7">
    <location>
        <position position="49"/>
    </location>
</feature>
<dbReference type="PROSITE" id="PS50123">
    <property type="entry name" value="CHER"/>
    <property type="match status" value="1"/>
</dbReference>
<proteinExistence type="predicted"/>
<keyword evidence="9" id="KW-0175">Coiled coil</keyword>
<dbReference type="OrthoDB" id="9816309at2"/>
<dbReference type="CDD" id="cd00156">
    <property type="entry name" value="REC"/>
    <property type="match status" value="1"/>
</dbReference>
<dbReference type="InterPro" id="IPR022642">
    <property type="entry name" value="CheR_C"/>
</dbReference>
<dbReference type="GO" id="GO:0006935">
    <property type="term" value="P:chemotaxis"/>
    <property type="evidence" value="ECO:0007669"/>
    <property type="project" value="UniProtKB-UniRule"/>
</dbReference>
<evidence type="ECO:0000259" key="11">
    <source>
        <dbReference type="PROSITE" id="PS50110"/>
    </source>
</evidence>
<dbReference type="InterPro" id="IPR000014">
    <property type="entry name" value="PAS"/>
</dbReference>
<dbReference type="PANTHER" id="PTHR24422">
    <property type="entry name" value="CHEMOTAXIS PROTEIN METHYLTRANSFERASE"/>
    <property type="match status" value="1"/>
</dbReference>
<dbReference type="SUPFAM" id="SSF47384">
    <property type="entry name" value="Homodimeric domain of signal transducing histidine kinase"/>
    <property type="match status" value="1"/>
</dbReference>
<dbReference type="CDD" id="cd00130">
    <property type="entry name" value="PAS"/>
    <property type="match status" value="1"/>
</dbReference>
<protein>
    <submittedName>
        <fullName evidence="16">PAS domain S-box protein</fullName>
    </submittedName>
</protein>
<keyword evidence="5" id="KW-0808">Transferase</keyword>
<dbReference type="InterPro" id="IPR036804">
    <property type="entry name" value="CheR_N_sf"/>
</dbReference>
<evidence type="ECO:0000259" key="14">
    <source>
        <dbReference type="PROSITE" id="PS50122"/>
    </source>
</evidence>
<dbReference type="PROSITE" id="PS50109">
    <property type="entry name" value="HIS_KIN"/>
    <property type="match status" value="1"/>
</dbReference>
<dbReference type="GO" id="GO:0008983">
    <property type="term" value="F:protein-glutamate O-methyltransferase activity"/>
    <property type="evidence" value="ECO:0007669"/>
    <property type="project" value="UniProtKB-EC"/>
</dbReference>
<dbReference type="InterPro" id="IPR013767">
    <property type="entry name" value="PAS_fold"/>
</dbReference>
<keyword evidence="6" id="KW-0949">S-adenosyl-L-methionine</keyword>
<dbReference type="InterPro" id="IPR036890">
    <property type="entry name" value="HATPase_C_sf"/>
</dbReference>
<evidence type="ECO:0000256" key="2">
    <source>
        <dbReference type="ARBA" id="ARBA00001541"/>
    </source>
</evidence>
<dbReference type="CDD" id="cd00082">
    <property type="entry name" value="HisKA"/>
    <property type="match status" value="1"/>
</dbReference>
<dbReference type="Pfam" id="PF01339">
    <property type="entry name" value="CheB_methylest"/>
    <property type="match status" value="1"/>
</dbReference>
<dbReference type="GO" id="GO:0005737">
    <property type="term" value="C:cytoplasm"/>
    <property type="evidence" value="ECO:0007669"/>
    <property type="project" value="InterPro"/>
</dbReference>
<dbReference type="PROSITE" id="PS50112">
    <property type="entry name" value="PAS"/>
    <property type="match status" value="1"/>
</dbReference>
<dbReference type="Pfam" id="PF00072">
    <property type="entry name" value="Response_reg"/>
    <property type="match status" value="1"/>
</dbReference>
<dbReference type="InterPro" id="IPR035909">
    <property type="entry name" value="CheB_C"/>
</dbReference>
<feature type="modified residue" description="4-aspartylphosphate" evidence="8">
    <location>
        <position position="1279"/>
    </location>
</feature>
<keyword evidence="17" id="KW-1185">Reference proteome</keyword>
<dbReference type="InterPro" id="IPR003594">
    <property type="entry name" value="HATPase_dom"/>
</dbReference>
<dbReference type="NCBIfam" id="TIGR00229">
    <property type="entry name" value="sensory_box"/>
    <property type="match status" value="1"/>
</dbReference>
<dbReference type="GO" id="GO:0000155">
    <property type="term" value="F:phosphorelay sensor kinase activity"/>
    <property type="evidence" value="ECO:0007669"/>
    <property type="project" value="InterPro"/>
</dbReference>
<evidence type="ECO:0000313" key="16">
    <source>
        <dbReference type="EMBL" id="MXP48258.1"/>
    </source>
</evidence>
<dbReference type="SUPFAM" id="SSF52738">
    <property type="entry name" value="Methylesterase CheB, C-terminal domain"/>
    <property type="match status" value="1"/>
</dbReference>
<dbReference type="Gene3D" id="3.40.50.150">
    <property type="entry name" value="Vaccinia Virus protein VP39"/>
    <property type="match status" value="1"/>
</dbReference>
<feature type="active site" evidence="7">
    <location>
        <position position="141"/>
    </location>
</feature>
<evidence type="ECO:0000313" key="17">
    <source>
        <dbReference type="Proteomes" id="UP000471435"/>
    </source>
</evidence>
<reference evidence="16 17" key="1">
    <citation type="submission" date="2019-12" db="EMBL/GenBank/DDBJ databases">
        <title>Genomic-based taxomic classification of the family Erythrobacteraceae.</title>
        <authorList>
            <person name="Xu L."/>
        </authorList>
    </citation>
    <scope>NUCLEOTIDE SEQUENCE [LARGE SCALE GENOMIC DNA]</scope>
    <source>
        <strain evidence="16 17">SW-109</strain>
    </source>
</reference>
<dbReference type="GO" id="GO:0032259">
    <property type="term" value="P:methylation"/>
    <property type="evidence" value="ECO:0007669"/>
    <property type="project" value="UniProtKB-KW"/>
</dbReference>
<evidence type="ECO:0000256" key="4">
    <source>
        <dbReference type="ARBA" id="ARBA00022603"/>
    </source>
</evidence>
<dbReference type="InterPro" id="IPR000673">
    <property type="entry name" value="Sig_transdc_resp-reg_Me-estase"/>
</dbReference>
<feature type="domain" description="PAC" evidence="13">
    <location>
        <begin position="799"/>
        <end position="849"/>
    </location>
</feature>
<feature type="domain" description="Histidine kinase" evidence="10">
    <location>
        <begin position="995"/>
        <end position="1210"/>
    </location>
</feature>
<dbReference type="InterPro" id="IPR000700">
    <property type="entry name" value="PAS-assoc_C"/>
</dbReference>
<dbReference type="CDD" id="cd16434">
    <property type="entry name" value="CheB-CheR_fusion"/>
    <property type="match status" value="1"/>
</dbReference>
<dbReference type="Pfam" id="PF00512">
    <property type="entry name" value="HisKA"/>
    <property type="match status" value="1"/>
</dbReference>
<evidence type="ECO:0000256" key="9">
    <source>
        <dbReference type="SAM" id="Coils"/>
    </source>
</evidence>
<feature type="domain" description="CheR-type methyltransferase" evidence="15">
    <location>
        <begin position="217"/>
        <end position="460"/>
    </location>
</feature>
<dbReference type="Gene3D" id="1.10.155.10">
    <property type="entry name" value="Chemotaxis receptor methyltransferase CheR, N-terminal domain"/>
    <property type="match status" value="1"/>
</dbReference>
<evidence type="ECO:0000259" key="12">
    <source>
        <dbReference type="PROSITE" id="PS50112"/>
    </source>
</evidence>
<dbReference type="InterPro" id="IPR022641">
    <property type="entry name" value="CheR_N"/>
</dbReference>
<dbReference type="SUPFAM" id="SSF55785">
    <property type="entry name" value="PYP-like sensor domain (PAS domain)"/>
    <property type="match status" value="2"/>
</dbReference>
<evidence type="ECO:0000259" key="13">
    <source>
        <dbReference type="PROSITE" id="PS50113"/>
    </source>
</evidence>
<dbReference type="EMBL" id="WTYP01000002">
    <property type="protein sequence ID" value="MXP48258.1"/>
    <property type="molecule type" value="Genomic_DNA"/>
</dbReference>
<comment type="catalytic activity">
    <reaction evidence="2">
        <text>L-glutamyl-[protein] + S-adenosyl-L-methionine = [protein]-L-glutamate 5-O-methyl ester + S-adenosyl-L-homocysteine</text>
        <dbReference type="Rhea" id="RHEA:24452"/>
        <dbReference type="Rhea" id="RHEA-COMP:10208"/>
        <dbReference type="Rhea" id="RHEA-COMP:10311"/>
        <dbReference type="ChEBI" id="CHEBI:29973"/>
        <dbReference type="ChEBI" id="CHEBI:57856"/>
        <dbReference type="ChEBI" id="CHEBI:59789"/>
        <dbReference type="ChEBI" id="CHEBI:82795"/>
        <dbReference type="EC" id="2.1.1.80"/>
    </reaction>
</comment>
<organism evidence="16 17">
    <name type="scientific">Pontixanthobacter luteolus</name>
    <dbReference type="NCBI Taxonomy" id="295089"/>
    <lineage>
        <taxon>Bacteria</taxon>
        <taxon>Pseudomonadati</taxon>
        <taxon>Pseudomonadota</taxon>
        <taxon>Alphaproteobacteria</taxon>
        <taxon>Sphingomonadales</taxon>
        <taxon>Erythrobacteraceae</taxon>
        <taxon>Pontixanthobacter</taxon>
    </lineage>
</organism>
<dbReference type="Gene3D" id="3.30.565.10">
    <property type="entry name" value="Histidine kinase-like ATPase, C-terminal domain"/>
    <property type="match status" value="1"/>
</dbReference>
<evidence type="ECO:0000259" key="10">
    <source>
        <dbReference type="PROSITE" id="PS50109"/>
    </source>
</evidence>
<evidence type="ECO:0000256" key="7">
    <source>
        <dbReference type="PROSITE-ProRule" id="PRU00050"/>
    </source>
</evidence>
<feature type="active site" evidence="7">
    <location>
        <position position="22"/>
    </location>
</feature>
<dbReference type="SUPFAM" id="SSF47757">
    <property type="entry name" value="Chemotaxis receptor methyltransferase CheR, N-terminal domain"/>
    <property type="match status" value="1"/>
</dbReference>
<comment type="caution">
    <text evidence="16">The sequence shown here is derived from an EMBL/GenBank/DDBJ whole genome shotgun (WGS) entry which is preliminary data.</text>
</comment>
<dbReference type="CDD" id="cd00075">
    <property type="entry name" value="HATPase"/>
    <property type="match status" value="1"/>
</dbReference>
<gene>
    <name evidence="16" type="ORF">GRI43_12755</name>
</gene>
<dbReference type="SMART" id="SM00091">
    <property type="entry name" value="PAS"/>
    <property type="match status" value="3"/>
</dbReference>
<dbReference type="Pfam" id="PF03705">
    <property type="entry name" value="CheR_N"/>
    <property type="match status" value="1"/>
</dbReference>
<keyword evidence="7" id="KW-0378">Hydrolase</keyword>
<dbReference type="Proteomes" id="UP000471435">
    <property type="component" value="Unassembled WGS sequence"/>
</dbReference>
<dbReference type="SUPFAM" id="SSF53335">
    <property type="entry name" value="S-adenosyl-L-methionine-dependent methyltransferases"/>
    <property type="match status" value="1"/>
</dbReference>
<feature type="domain" description="Response regulatory" evidence="11">
    <location>
        <begin position="1229"/>
        <end position="1346"/>
    </location>
</feature>
<dbReference type="InterPro" id="IPR000780">
    <property type="entry name" value="CheR_MeTrfase"/>
</dbReference>
<dbReference type="SMART" id="SM00138">
    <property type="entry name" value="MeTrc"/>
    <property type="match status" value="1"/>
</dbReference>
<evidence type="ECO:0000256" key="6">
    <source>
        <dbReference type="ARBA" id="ARBA00022691"/>
    </source>
</evidence>
<dbReference type="Pfam" id="PF01739">
    <property type="entry name" value="CheR"/>
    <property type="match status" value="1"/>
</dbReference>
<comment type="catalytic activity">
    <reaction evidence="1">
        <text>ATP + protein L-histidine = ADP + protein N-phospho-L-histidine.</text>
        <dbReference type="EC" id="2.7.13.3"/>
    </reaction>
</comment>
<dbReference type="InterPro" id="IPR001789">
    <property type="entry name" value="Sig_transdc_resp-reg_receiver"/>
</dbReference>
<dbReference type="SUPFAM" id="SSF55874">
    <property type="entry name" value="ATPase domain of HSP90 chaperone/DNA topoisomerase II/histidine kinase"/>
    <property type="match status" value="1"/>
</dbReference>
<feature type="coiled-coil region" evidence="9">
    <location>
        <begin position="649"/>
        <end position="729"/>
    </location>
</feature>
<name>A0A6I4V3H7_9SPHN</name>
<evidence type="ECO:0000256" key="8">
    <source>
        <dbReference type="PROSITE-ProRule" id="PRU00169"/>
    </source>
</evidence>
<dbReference type="InterPro" id="IPR005467">
    <property type="entry name" value="His_kinase_dom"/>
</dbReference>
<dbReference type="GO" id="GO:0006355">
    <property type="term" value="P:regulation of DNA-templated transcription"/>
    <property type="evidence" value="ECO:0007669"/>
    <property type="project" value="InterPro"/>
</dbReference>
<dbReference type="PROSITE" id="PS50113">
    <property type="entry name" value="PAC"/>
    <property type="match status" value="1"/>
</dbReference>
<accession>A0A6I4V3H7</accession>
<dbReference type="InterPro" id="IPR036097">
    <property type="entry name" value="HisK_dim/P_sf"/>
</dbReference>
<dbReference type="SMART" id="SM00387">
    <property type="entry name" value="HATPase_c"/>
    <property type="match status" value="1"/>
</dbReference>
<dbReference type="Gene3D" id="3.40.50.180">
    <property type="entry name" value="Methylesterase CheB, C-terminal domain"/>
    <property type="match status" value="1"/>
</dbReference>